<reference evidence="1 2" key="1">
    <citation type="submission" date="2019-09" db="EMBL/GenBank/DDBJ databases">
        <authorList>
            <person name="Chandra G."/>
            <person name="Truman W A."/>
        </authorList>
    </citation>
    <scope>NUCLEOTIDE SEQUENCE [LARGE SCALE GENOMIC DNA]</scope>
    <source>
        <strain evidence="1">PS928</strain>
    </source>
</reference>
<proteinExistence type="predicted"/>
<dbReference type="InterPro" id="IPR025518">
    <property type="entry name" value="DUF4406"/>
</dbReference>
<dbReference type="Pfam" id="PF14359">
    <property type="entry name" value="DUF4406"/>
    <property type="match status" value="1"/>
</dbReference>
<gene>
    <name evidence="1" type="ORF">PS928_00536</name>
</gene>
<dbReference type="OrthoDB" id="2376767at2"/>
<dbReference type="AlphaFoldDB" id="A0A5E7S7D4"/>
<evidence type="ECO:0008006" key="3">
    <source>
        <dbReference type="Google" id="ProtNLM"/>
    </source>
</evidence>
<name>A0A5E7S7D4_PSEFL</name>
<sequence>MPTENRIDCPALHKRSNSYPFGDRVPCTVRMVKNVTADPMPGIGLAYIKGSVPLAKQYNIYQAWTNSHGAVAAVMPDGCHLGLRPDEFEVYTWHELSPAPASSGVTLAADRANRLYLAGPMTGIENFNFHAFNDMAAKLRARGYVVENPAEHGVVEGAEGGDYMAYDLTRLGLCGMVAVLPGWDASRGARLEVHIARELGMPVVNAHGLVSMEIAG</sequence>
<dbReference type="RefSeq" id="WP_150785599.1">
    <property type="nucleotide sequence ID" value="NZ_CABVJF010000002.1"/>
</dbReference>
<dbReference type="Gene3D" id="3.40.50.10400">
    <property type="entry name" value="Hypothetical protein PA1492"/>
    <property type="match status" value="1"/>
</dbReference>
<evidence type="ECO:0000313" key="2">
    <source>
        <dbReference type="Proteomes" id="UP000381378"/>
    </source>
</evidence>
<organism evidence="1 2">
    <name type="scientific">Pseudomonas fluorescens</name>
    <dbReference type="NCBI Taxonomy" id="294"/>
    <lineage>
        <taxon>Bacteria</taxon>
        <taxon>Pseudomonadati</taxon>
        <taxon>Pseudomonadota</taxon>
        <taxon>Gammaproteobacteria</taxon>
        <taxon>Pseudomonadales</taxon>
        <taxon>Pseudomonadaceae</taxon>
        <taxon>Pseudomonas</taxon>
    </lineage>
</organism>
<protein>
    <recommendedName>
        <fullName evidence="3">DUF4406 domain-containing protein</fullName>
    </recommendedName>
</protein>
<evidence type="ECO:0000313" key="1">
    <source>
        <dbReference type="EMBL" id="VVP79033.1"/>
    </source>
</evidence>
<accession>A0A5E7S7D4</accession>
<dbReference type="Proteomes" id="UP000381378">
    <property type="component" value="Unassembled WGS sequence"/>
</dbReference>
<dbReference type="EMBL" id="CABVJF010000002">
    <property type="protein sequence ID" value="VVP79033.1"/>
    <property type="molecule type" value="Genomic_DNA"/>
</dbReference>
<dbReference type="SUPFAM" id="SSF52309">
    <property type="entry name" value="N-(deoxy)ribosyltransferase-like"/>
    <property type="match status" value="1"/>
</dbReference>